<organism evidence="4 5">
    <name type="scientific">Nocardioides jishulii</name>
    <dbReference type="NCBI Taxonomy" id="2575440"/>
    <lineage>
        <taxon>Bacteria</taxon>
        <taxon>Bacillati</taxon>
        <taxon>Actinomycetota</taxon>
        <taxon>Actinomycetes</taxon>
        <taxon>Propionibacteriales</taxon>
        <taxon>Nocardioidaceae</taxon>
        <taxon>Nocardioides</taxon>
    </lineage>
</organism>
<dbReference type="Gene3D" id="2.40.50.140">
    <property type="entry name" value="Nucleic acid-binding proteins"/>
    <property type="match status" value="1"/>
</dbReference>
<dbReference type="Proteomes" id="UP000307808">
    <property type="component" value="Unassembled WGS sequence"/>
</dbReference>
<dbReference type="PROSITE" id="PS50935">
    <property type="entry name" value="SSB"/>
    <property type="match status" value="1"/>
</dbReference>
<sequence>MNDDLITFSGWVGSRVELSHVGDAVPLASFRVGSTPRRLRDGRWENGETIWYAVKAWRHLAANVAASVRSGDPVLVTGRFTAETWQKEDGTSVTRHVVVAQSVGHDLSKGTSTFVRPAPAGVPPRDPGEEAGQSAGESAGESADEAVAGTTEAPEEGAEPERTAA</sequence>
<dbReference type="InterPro" id="IPR011344">
    <property type="entry name" value="ssDNA-bd"/>
</dbReference>
<name>A0A4U2YKT9_9ACTN</name>
<comment type="caution">
    <text evidence="4">The sequence shown here is derived from an EMBL/GenBank/DDBJ whole genome shotgun (WGS) entry which is preliminary data.</text>
</comment>
<evidence type="ECO:0000256" key="1">
    <source>
        <dbReference type="ARBA" id="ARBA00023125"/>
    </source>
</evidence>
<dbReference type="OrthoDB" id="4427276at2"/>
<dbReference type="CDD" id="cd04496">
    <property type="entry name" value="SSB_OBF"/>
    <property type="match status" value="1"/>
</dbReference>
<dbReference type="RefSeq" id="WP_137066237.1">
    <property type="nucleotide sequence ID" value="NZ_CP040748.1"/>
</dbReference>
<keyword evidence="5" id="KW-1185">Reference proteome</keyword>
<dbReference type="Pfam" id="PF00436">
    <property type="entry name" value="SSB"/>
    <property type="match status" value="1"/>
</dbReference>
<evidence type="ECO:0000313" key="5">
    <source>
        <dbReference type="Proteomes" id="UP000307808"/>
    </source>
</evidence>
<dbReference type="InterPro" id="IPR012340">
    <property type="entry name" value="NA-bd_OB-fold"/>
</dbReference>
<evidence type="ECO:0000313" key="4">
    <source>
        <dbReference type="EMBL" id="TKI61384.1"/>
    </source>
</evidence>
<reference evidence="4 5" key="1">
    <citation type="submission" date="2019-04" db="EMBL/GenBank/DDBJ databases">
        <authorList>
            <person name="Dong K."/>
        </authorList>
    </citation>
    <scope>NUCLEOTIDE SEQUENCE [LARGE SCALE GENOMIC DNA]</scope>
    <source>
        <strain evidence="5">dk3543</strain>
    </source>
</reference>
<dbReference type="AlphaFoldDB" id="A0A4U2YKT9"/>
<dbReference type="EMBL" id="SZPY01000003">
    <property type="protein sequence ID" value="TKI61384.1"/>
    <property type="molecule type" value="Genomic_DNA"/>
</dbReference>
<evidence type="ECO:0000256" key="2">
    <source>
        <dbReference type="PIRNR" id="PIRNR002070"/>
    </source>
</evidence>
<proteinExistence type="predicted"/>
<protein>
    <recommendedName>
        <fullName evidence="2">Single-stranded DNA-binding protein</fullName>
    </recommendedName>
</protein>
<dbReference type="GO" id="GO:0006260">
    <property type="term" value="P:DNA replication"/>
    <property type="evidence" value="ECO:0007669"/>
    <property type="project" value="InterPro"/>
</dbReference>
<evidence type="ECO:0000256" key="3">
    <source>
        <dbReference type="SAM" id="MobiDB-lite"/>
    </source>
</evidence>
<dbReference type="InterPro" id="IPR000424">
    <property type="entry name" value="Primosome_PriB/ssb"/>
</dbReference>
<keyword evidence="1 2" id="KW-0238">DNA-binding</keyword>
<feature type="region of interest" description="Disordered" evidence="3">
    <location>
        <begin position="108"/>
        <end position="165"/>
    </location>
</feature>
<dbReference type="GO" id="GO:0003697">
    <property type="term" value="F:single-stranded DNA binding"/>
    <property type="evidence" value="ECO:0007669"/>
    <property type="project" value="InterPro"/>
</dbReference>
<feature type="compositionally biased region" description="Low complexity" evidence="3">
    <location>
        <begin position="130"/>
        <end position="152"/>
    </location>
</feature>
<dbReference type="PIRSF" id="PIRSF002070">
    <property type="entry name" value="SSB"/>
    <property type="match status" value="1"/>
</dbReference>
<dbReference type="SUPFAM" id="SSF50249">
    <property type="entry name" value="Nucleic acid-binding proteins"/>
    <property type="match status" value="1"/>
</dbReference>
<accession>A0A4U2YKT9</accession>
<gene>
    <name evidence="4" type="ORF">FC770_11285</name>
</gene>